<keyword evidence="3" id="KW-0520">NAD</keyword>
<evidence type="ECO:0000259" key="5">
    <source>
        <dbReference type="Pfam" id="PF25137"/>
    </source>
</evidence>
<dbReference type="PROSITE" id="PS00913">
    <property type="entry name" value="ADH_IRON_1"/>
    <property type="match status" value="1"/>
</dbReference>
<name>A0ABY6HTD2_9ARCH</name>
<feature type="domain" description="Fe-containing alcohol dehydrogenase-like C-terminal" evidence="5">
    <location>
        <begin position="208"/>
        <end position="378"/>
    </location>
</feature>
<dbReference type="PROSITE" id="PS00060">
    <property type="entry name" value="ADH_IRON_2"/>
    <property type="match status" value="1"/>
</dbReference>
<organism evidence="6 7">
    <name type="scientific">Candidatus Lokiarchaeum ossiferum</name>
    <dbReference type="NCBI Taxonomy" id="2951803"/>
    <lineage>
        <taxon>Archaea</taxon>
        <taxon>Promethearchaeati</taxon>
        <taxon>Promethearchaeota</taxon>
        <taxon>Promethearchaeia</taxon>
        <taxon>Promethearchaeales</taxon>
        <taxon>Promethearchaeaceae</taxon>
        <taxon>Candidatus Lokiarchaeum</taxon>
    </lineage>
</organism>
<dbReference type="CDD" id="cd08189">
    <property type="entry name" value="Fe-ADH-like"/>
    <property type="match status" value="1"/>
</dbReference>
<dbReference type="EMBL" id="CP104013">
    <property type="protein sequence ID" value="UYP46685.1"/>
    <property type="molecule type" value="Genomic_DNA"/>
</dbReference>
<evidence type="ECO:0000256" key="3">
    <source>
        <dbReference type="ARBA" id="ARBA00023027"/>
    </source>
</evidence>
<dbReference type="Proteomes" id="UP001208689">
    <property type="component" value="Chromosome"/>
</dbReference>
<keyword evidence="7" id="KW-1185">Reference proteome</keyword>
<dbReference type="InterPro" id="IPR039697">
    <property type="entry name" value="Alcohol_dehydrogenase_Fe"/>
</dbReference>
<dbReference type="Gene3D" id="1.20.1090.10">
    <property type="entry name" value="Dehydroquinate synthase-like - alpha domain"/>
    <property type="match status" value="1"/>
</dbReference>
<evidence type="ECO:0008006" key="8">
    <source>
        <dbReference type="Google" id="ProtNLM"/>
    </source>
</evidence>
<evidence type="ECO:0000256" key="1">
    <source>
        <dbReference type="ARBA" id="ARBA00007358"/>
    </source>
</evidence>
<evidence type="ECO:0000259" key="4">
    <source>
        <dbReference type="Pfam" id="PF00465"/>
    </source>
</evidence>
<dbReference type="InterPro" id="IPR001670">
    <property type="entry name" value="ADH_Fe/GldA"/>
</dbReference>
<proteinExistence type="inferred from homology"/>
<dbReference type="Pfam" id="PF00465">
    <property type="entry name" value="Fe-ADH"/>
    <property type="match status" value="1"/>
</dbReference>
<feature type="domain" description="Alcohol dehydrogenase iron-type/glycerol dehydrogenase GldA" evidence="4">
    <location>
        <begin position="30"/>
        <end position="197"/>
    </location>
</feature>
<dbReference type="SUPFAM" id="SSF56796">
    <property type="entry name" value="Dehydroquinate synthase-like"/>
    <property type="match status" value="1"/>
</dbReference>
<evidence type="ECO:0000313" key="7">
    <source>
        <dbReference type="Proteomes" id="UP001208689"/>
    </source>
</evidence>
<evidence type="ECO:0000313" key="6">
    <source>
        <dbReference type="EMBL" id="UYP46685.1"/>
    </source>
</evidence>
<evidence type="ECO:0000256" key="2">
    <source>
        <dbReference type="ARBA" id="ARBA00023002"/>
    </source>
</evidence>
<reference evidence="6" key="1">
    <citation type="submission" date="2022-09" db="EMBL/GenBank/DDBJ databases">
        <title>Actin cytoskeleton and complex cell architecture in an #Asgard archaeon.</title>
        <authorList>
            <person name="Ponce Toledo R.I."/>
            <person name="Schleper C."/>
            <person name="Rodrigues Oliveira T."/>
            <person name="Wollweber F."/>
            <person name="Xu J."/>
            <person name="Rittmann S."/>
            <person name="Klingl A."/>
            <person name="Pilhofer M."/>
        </authorList>
    </citation>
    <scope>NUCLEOTIDE SEQUENCE</scope>
    <source>
        <strain evidence="6">B-35</strain>
    </source>
</reference>
<dbReference type="PANTHER" id="PTHR11496:SF102">
    <property type="entry name" value="ALCOHOL DEHYDROGENASE 4"/>
    <property type="match status" value="1"/>
</dbReference>
<dbReference type="InterPro" id="IPR018211">
    <property type="entry name" value="ADH_Fe_CS"/>
</dbReference>
<keyword evidence="2" id="KW-0560">Oxidoreductase</keyword>
<accession>A0ABY6HTD2</accession>
<dbReference type="PANTHER" id="PTHR11496">
    <property type="entry name" value="ALCOHOL DEHYDROGENASE"/>
    <property type="match status" value="1"/>
</dbReference>
<sequence>MMKLLTKGLYRFRQLIFKGAIRIIPFPNPDLITGDQSIEEMVDRIKNERLQKILIVTDANLRKLGLLDNLFKQLSEKGIEYAIFDEVQPNPTIDNIENTYSMYKHENCQGFIAFGGGSPMDCAKVAACRVVKPNQSVLKMRGMFKVMKKLPPFYAVPTTAGTGSETTAAAVVTNPDTHEKFAIIDLNIIPKVAVLDPRLMQGLPPFITATTGMDALTHAVESYIGIHDTKFIKHNAEKATKMIFENIEIVFKDGSNLDARNNMALASFYAGIAFTRASVGYIHAVAHNLGGMYGVAHGLANAVILPYMLEKFGEKIHQKLANLAVLVGLGTNSESPKDLATKFIEKIKFFNQNMGIPTFIDKLKEEDIPLLAQRAITEGNPEYPVPVIFDVPMMEEVITQLVPN</sequence>
<comment type="similarity">
    <text evidence="1">Belongs to the iron-containing alcohol dehydrogenase family.</text>
</comment>
<dbReference type="Gene3D" id="3.40.50.1970">
    <property type="match status" value="1"/>
</dbReference>
<gene>
    <name evidence="6" type="ORF">NEF87_002970</name>
</gene>
<protein>
    <recommendedName>
        <fullName evidence="8">Iron-containing alcohol dehydrogenase</fullName>
    </recommendedName>
</protein>
<dbReference type="Pfam" id="PF25137">
    <property type="entry name" value="ADH_Fe_C"/>
    <property type="match status" value="1"/>
</dbReference>
<dbReference type="InterPro" id="IPR056798">
    <property type="entry name" value="ADH_Fe_C"/>
</dbReference>